<dbReference type="AlphaFoldDB" id="A0A5J4SDY7"/>
<name>A0A5J4SDY7_9ZZZZ</name>
<dbReference type="EMBL" id="SNRY01000235">
    <property type="protein sequence ID" value="KAA6344098.1"/>
    <property type="molecule type" value="Genomic_DNA"/>
</dbReference>
<dbReference type="Pfam" id="PF01841">
    <property type="entry name" value="Transglut_core"/>
    <property type="match status" value="1"/>
</dbReference>
<protein>
    <recommendedName>
        <fullName evidence="1">Transglutaminase-like domain-containing protein</fullName>
    </recommendedName>
</protein>
<organism evidence="2">
    <name type="scientific">termite gut metagenome</name>
    <dbReference type="NCBI Taxonomy" id="433724"/>
    <lineage>
        <taxon>unclassified sequences</taxon>
        <taxon>metagenomes</taxon>
        <taxon>organismal metagenomes</taxon>
    </lineage>
</organism>
<dbReference type="SUPFAM" id="SSF54001">
    <property type="entry name" value="Cysteine proteinases"/>
    <property type="match status" value="1"/>
</dbReference>
<comment type="caution">
    <text evidence="2">The sequence shown here is derived from an EMBL/GenBank/DDBJ whole genome shotgun (WGS) entry which is preliminary data.</text>
</comment>
<dbReference type="InterPro" id="IPR038765">
    <property type="entry name" value="Papain-like_cys_pep_sf"/>
</dbReference>
<feature type="domain" description="Transglutaminase-like" evidence="1">
    <location>
        <begin position="124"/>
        <end position="201"/>
    </location>
</feature>
<dbReference type="PROSITE" id="PS51257">
    <property type="entry name" value="PROKAR_LIPOPROTEIN"/>
    <property type="match status" value="1"/>
</dbReference>
<sequence>MKQSFFSYSMIVLLLFSMISCGRSHHHRSDNNRHSRTIPTVLVNPELPTKTEEEIELVRNLPTPPKILFHVAKHSQYSQAEFFERYSINREMQKLIIACDYKNTRVRNKAVSLAGGSPGEFNLGQVCEIFDYCYKKWKYVNDPISGDYYSPASETLENGLNGDCDDFAILMCSMILSIGGEARINFAYGNDSGHAFTEVNIGYTRENEVYNYLIRRYGNNDIMKHTDNLGNNWLNLDWQAGYPGGKYWDYNGGISFYIIQNFCEDL</sequence>
<evidence type="ECO:0000313" key="2">
    <source>
        <dbReference type="EMBL" id="KAA6344098.1"/>
    </source>
</evidence>
<accession>A0A5J4SDY7</accession>
<gene>
    <name evidence="2" type="ORF">EZS27_008253</name>
</gene>
<reference evidence="2" key="1">
    <citation type="submission" date="2019-03" db="EMBL/GenBank/DDBJ databases">
        <title>Single cell metagenomics reveals metabolic interactions within the superorganism composed of flagellate Streblomastix strix and complex community of Bacteroidetes bacteria on its surface.</title>
        <authorList>
            <person name="Treitli S.C."/>
            <person name="Kolisko M."/>
            <person name="Husnik F."/>
            <person name="Keeling P."/>
            <person name="Hampl V."/>
        </authorList>
    </citation>
    <scope>NUCLEOTIDE SEQUENCE</scope>
    <source>
        <strain evidence="2">STM</strain>
    </source>
</reference>
<dbReference type="InterPro" id="IPR002931">
    <property type="entry name" value="Transglutaminase-like"/>
</dbReference>
<dbReference type="Gene3D" id="3.10.620.30">
    <property type="match status" value="1"/>
</dbReference>
<proteinExistence type="predicted"/>
<evidence type="ECO:0000259" key="1">
    <source>
        <dbReference type="Pfam" id="PF01841"/>
    </source>
</evidence>